<reference evidence="2" key="1">
    <citation type="submission" date="2023-07" db="EMBL/GenBank/DDBJ databases">
        <title>draft genome sequence of fig (Ficus carica).</title>
        <authorList>
            <person name="Takahashi T."/>
            <person name="Nishimura K."/>
        </authorList>
    </citation>
    <scope>NUCLEOTIDE SEQUENCE</scope>
</reference>
<protein>
    <submittedName>
        <fullName evidence="2">Uncharacterized protein</fullName>
    </submittedName>
</protein>
<keyword evidence="3" id="KW-1185">Reference proteome</keyword>
<dbReference type="AlphaFoldDB" id="A0AA88A0Z9"/>
<evidence type="ECO:0000256" key="1">
    <source>
        <dbReference type="SAM" id="MobiDB-lite"/>
    </source>
</evidence>
<gene>
    <name evidence="2" type="ORF">TIFTF001_003619</name>
</gene>
<evidence type="ECO:0000313" key="3">
    <source>
        <dbReference type="Proteomes" id="UP001187192"/>
    </source>
</evidence>
<dbReference type="Pfam" id="PF01803">
    <property type="entry name" value="LIM_bind"/>
    <property type="match status" value="1"/>
</dbReference>
<proteinExistence type="predicted"/>
<name>A0AA88A0Z9_FICCA</name>
<organism evidence="2 3">
    <name type="scientific">Ficus carica</name>
    <name type="common">Common fig</name>
    <dbReference type="NCBI Taxonomy" id="3494"/>
    <lineage>
        <taxon>Eukaryota</taxon>
        <taxon>Viridiplantae</taxon>
        <taxon>Streptophyta</taxon>
        <taxon>Embryophyta</taxon>
        <taxon>Tracheophyta</taxon>
        <taxon>Spermatophyta</taxon>
        <taxon>Magnoliopsida</taxon>
        <taxon>eudicotyledons</taxon>
        <taxon>Gunneridae</taxon>
        <taxon>Pentapetalae</taxon>
        <taxon>rosids</taxon>
        <taxon>fabids</taxon>
        <taxon>Rosales</taxon>
        <taxon>Moraceae</taxon>
        <taxon>Ficeae</taxon>
        <taxon>Ficus</taxon>
    </lineage>
</organism>
<comment type="caution">
    <text evidence="2">The sequence shown here is derived from an EMBL/GenBank/DDBJ whole genome shotgun (WGS) entry which is preliminary data.</text>
</comment>
<dbReference type="EMBL" id="BTGU01000003">
    <property type="protein sequence ID" value="GMN32346.1"/>
    <property type="molecule type" value="Genomic_DNA"/>
</dbReference>
<feature type="region of interest" description="Disordered" evidence="1">
    <location>
        <begin position="680"/>
        <end position="714"/>
    </location>
</feature>
<evidence type="ECO:0000313" key="2">
    <source>
        <dbReference type="EMBL" id="GMN32346.1"/>
    </source>
</evidence>
<feature type="region of interest" description="Disordered" evidence="1">
    <location>
        <begin position="593"/>
        <end position="619"/>
    </location>
</feature>
<accession>A0AA88A0Z9</accession>
<dbReference type="Proteomes" id="UP001187192">
    <property type="component" value="Unassembled WGS sequence"/>
</dbReference>
<feature type="compositionally biased region" description="Polar residues" evidence="1">
    <location>
        <begin position="699"/>
        <end position="714"/>
    </location>
</feature>
<dbReference type="PANTHER" id="PTHR10378">
    <property type="entry name" value="LIM DOMAIN-BINDING PROTEIN"/>
    <property type="match status" value="1"/>
</dbReference>
<dbReference type="InterPro" id="IPR029005">
    <property type="entry name" value="LIM-bd/SEUSS"/>
</dbReference>
<sequence length="714" mass="78865">MFEMALETYYDSNFNLAAANAGFLQSSSSDNSPEEHEQYQAAAASLLNASSENLPSSGISNLNVGIVHVDRNQAIGSNSRASSLATDSTLAFLEGPNIHRSAISIVDSDPNLLALPSSMAIDGACVAQQNFHLGPKKPQVAKKKQQQQKGFTALSPTGSQKHQNALLSGVKQEHINVTKRLKKPRMDISEETIPDRYISPQLGQSQETVQLQTHAHVHQLSGLIQHHMNRNAYEQKVSHSVPLPQSQSVPIQPQNQETRYQLQLPVVHQVSNAHQFDGVCTRRLMQYIHNLRRRPLENRLDYWRQLVEEYFAPSAKKRWCVSLYDKAGLEAMSIFRHAAMDGWQCDVCGCKSGRGFEANFEVLPRLNKLAFETGVVDELLFLDLPQEYRFPSGLTMLKCEKAVQESVLENLRVVHQGQLQIVFTHDLKILSWEFCASSHEVFLLQSLVVSQVVRATQKYQSSINPVGSNGRLPQFSQANGNRIQAAGCWLANALDLQPVDGLGFPKRYTRCLQMVEIVQSLKDLMSFSQTNQIGPIESLKNYCRDIGTSKLQTAELQVKRHLQGGQNIPKDRSMPVFPVVGVNASGGSNVARESLVTASEPAASPPPDHNHKLAFPGPKISSPILTNNFTANGLSSSPTSSQTTDQCVIQKILQEMLNSRTANEVQRPVTKLPTRMYYSPEAASAPGTSNSWAADKMNFSESAASDPSSTEDQI</sequence>